<comment type="similarity">
    <text evidence="1">Belongs to the LEA type 1 family.</text>
</comment>
<keyword evidence="4" id="KW-1185">Reference proteome</keyword>
<reference evidence="3 4" key="1">
    <citation type="journal article" date="2013" name="Proc. Natl. Acad. Sci. U.S.A.">
        <title>Fine-scale variation in meiotic recombination in Mimulus inferred from population shotgun sequencing.</title>
        <authorList>
            <person name="Hellsten U."/>
            <person name="Wright K.M."/>
            <person name="Jenkins J."/>
            <person name="Shu S."/>
            <person name="Yuan Y."/>
            <person name="Wessler S.R."/>
            <person name="Schmutz J."/>
            <person name="Willis J.H."/>
            <person name="Rokhsar D.S."/>
        </authorList>
    </citation>
    <scope>NUCLEOTIDE SEQUENCE [LARGE SCALE GENOMIC DNA]</scope>
    <source>
        <strain evidence="4">cv. DUN x IM62</strain>
    </source>
</reference>
<name>A0A022QPB6_ERYGU</name>
<evidence type="ECO:0000313" key="4">
    <source>
        <dbReference type="Proteomes" id="UP000030748"/>
    </source>
</evidence>
<dbReference type="EMBL" id="KI631268">
    <property type="protein sequence ID" value="EYU29133.1"/>
    <property type="molecule type" value="Genomic_DNA"/>
</dbReference>
<proteinExistence type="inferred from homology"/>
<dbReference type="STRING" id="4155.A0A022QPB6"/>
<dbReference type="eggNOG" id="ENOG502S735">
    <property type="taxonomic scope" value="Eukaryota"/>
</dbReference>
<dbReference type="Pfam" id="PF03760">
    <property type="entry name" value="LEA_1"/>
    <property type="match status" value="1"/>
</dbReference>
<dbReference type="OMA" id="PTSHGHI"/>
<dbReference type="InterPro" id="IPR005513">
    <property type="entry name" value="LEA_1"/>
</dbReference>
<feature type="coiled-coil region" evidence="2">
    <location>
        <begin position="23"/>
        <end position="70"/>
    </location>
</feature>
<evidence type="ECO:0000313" key="3">
    <source>
        <dbReference type="EMBL" id="EYU29133.1"/>
    </source>
</evidence>
<dbReference type="Proteomes" id="UP000030748">
    <property type="component" value="Unassembled WGS sequence"/>
</dbReference>
<dbReference type="PANTHER" id="PTHR33493">
    <property type="entry name" value="LATE EMBRYOGENESIS ABUNDANT PROTEIN 6-RELATED"/>
    <property type="match status" value="1"/>
</dbReference>
<sequence>MHSAKQRAADAAAVAKEHAEIFKAQAEEKAEKAVARTKEEREIAHEIRKAKEAEAKMKMHESKAQHAEEKLLGKHHVVGGGLHGHHEPVGAAFPPTGVATPAYPLGGGPTHWTTPK</sequence>
<organism evidence="3 4">
    <name type="scientific">Erythranthe guttata</name>
    <name type="common">Yellow monkey flower</name>
    <name type="synonym">Mimulus guttatus</name>
    <dbReference type="NCBI Taxonomy" id="4155"/>
    <lineage>
        <taxon>Eukaryota</taxon>
        <taxon>Viridiplantae</taxon>
        <taxon>Streptophyta</taxon>
        <taxon>Embryophyta</taxon>
        <taxon>Tracheophyta</taxon>
        <taxon>Spermatophyta</taxon>
        <taxon>Magnoliopsida</taxon>
        <taxon>eudicotyledons</taxon>
        <taxon>Gunneridae</taxon>
        <taxon>Pentapetalae</taxon>
        <taxon>asterids</taxon>
        <taxon>lamiids</taxon>
        <taxon>Lamiales</taxon>
        <taxon>Phrymaceae</taxon>
        <taxon>Erythranthe</taxon>
    </lineage>
</organism>
<dbReference type="AlphaFoldDB" id="A0A022QPB6"/>
<evidence type="ECO:0000256" key="2">
    <source>
        <dbReference type="SAM" id="Coils"/>
    </source>
</evidence>
<dbReference type="KEGG" id="egt:105967078"/>
<gene>
    <name evidence="3" type="ORF">MIMGU_mgv1a019354mg</name>
</gene>
<dbReference type="PANTHER" id="PTHR33493:SF6">
    <property type="entry name" value="LATE EMBRYOGENESIS ABUNDANT PROTEIN 6"/>
    <property type="match status" value="1"/>
</dbReference>
<protein>
    <submittedName>
        <fullName evidence="3">Uncharacterized protein</fullName>
    </submittedName>
</protein>
<accession>A0A022QPB6</accession>
<keyword evidence="2" id="KW-0175">Coiled coil</keyword>
<evidence type="ECO:0000256" key="1">
    <source>
        <dbReference type="ARBA" id="ARBA00010975"/>
    </source>
</evidence>
<dbReference type="GO" id="GO:0009793">
    <property type="term" value="P:embryo development ending in seed dormancy"/>
    <property type="evidence" value="ECO:0007669"/>
    <property type="project" value="InterPro"/>
</dbReference>